<accession>A0A6B1YI74</accession>
<gene>
    <name evidence="1" type="ORF">GUL26_30750</name>
</gene>
<name>A0A6B1YI74_PSEAI</name>
<dbReference type="Proteomes" id="UP000644192">
    <property type="component" value="Unassembled WGS sequence"/>
</dbReference>
<organism evidence="1 2">
    <name type="scientific">Pseudomonas aeruginosa</name>
    <dbReference type="NCBI Taxonomy" id="287"/>
    <lineage>
        <taxon>Bacteria</taxon>
        <taxon>Pseudomonadati</taxon>
        <taxon>Pseudomonadota</taxon>
        <taxon>Gammaproteobacteria</taxon>
        <taxon>Pseudomonadales</taxon>
        <taxon>Pseudomonadaceae</taxon>
        <taxon>Pseudomonas</taxon>
    </lineage>
</organism>
<proteinExistence type="predicted"/>
<dbReference type="AlphaFoldDB" id="A0A6B1YI74"/>
<dbReference type="EMBL" id="WXZT01000029">
    <property type="protein sequence ID" value="MZZ16651.1"/>
    <property type="molecule type" value="Genomic_DNA"/>
</dbReference>
<protein>
    <submittedName>
        <fullName evidence="1">Uncharacterized protein</fullName>
    </submittedName>
</protein>
<reference evidence="1" key="1">
    <citation type="submission" date="2020-01" db="EMBL/GenBank/DDBJ databases">
        <title>Bacteria Cultured from War Wounds Associated with the Conflict in Eastern Ukraine.</title>
        <authorList>
            <person name="Snesrud E."/>
            <person name="Galac M.R."/>
            <person name="Mc Gann P."/>
            <person name="Valentine K."/>
            <person name="Viacheslav K."/>
        </authorList>
    </citation>
    <scope>NUCLEOTIDE SEQUENCE</scope>
    <source>
        <strain evidence="1">VNMU148</strain>
    </source>
</reference>
<comment type="caution">
    <text evidence="1">The sequence shown here is derived from an EMBL/GenBank/DDBJ whole genome shotgun (WGS) entry which is preliminary data.</text>
</comment>
<dbReference type="RefSeq" id="WP_031684018.1">
    <property type="nucleotide sequence ID" value="NZ_JANGZW010000051.1"/>
</dbReference>
<sequence length="137" mass="14949">MKNHDSIEHAQSEPASGVIYHVTPTRNVESIFRNGLRPQTGPRCLLLGKAKEMVYFYGSMLAVEDALSSWFGEALDDEPGAISVLAVDRSGLHLVSDGGHEHELACPHLISPENISLVFQDDVPADEKNRPLIEGTS</sequence>
<evidence type="ECO:0000313" key="2">
    <source>
        <dbReference type="Proteomes" id="UP000644192"/>
    </source>
</evidence>
<evidence type="ECO:0000313" key="1">
    <source>
        <dbReference type="EMBL" id="MZZ16651.1"/>
    </source>
</evidence>